<dbReference type="GO" id="GO:0006508">
    <property type="term" value="P:proteolysis"/>
    <property type="evidence" value="ECO:0007669"/>
    <property type="project" value="UniProtKB-KW"/>
</dbReference>
<dbReference type="InterPro" id="IPR027268">
    <property type="entry name" value="Peptidase_M4/M1_CTD_sf"/>
</dbReference>
<dbReference type="FunFam" id="3.30.2010.30:FF:000002">
    <property type="entry name" value="Putative aminopeptidase N"/>
    <property type="match status" value="1"/>
</dbReference>
<dbReference type="InterPro" id="IPR037144">
    <property type="entry name" value="Peptidase_M1_pepN_C_sf"/>
</dbReference>
<evidence type="ECO:0000256" key="1">
    <source>
        <dbReference type="ARBA" id="ARBA00001947"/>
    </source>
</evidence>
<comment type="similarity">
    <text evidence="2">Belongs to the peptidase M1 family.</text>
</comment>
<dbReference type="Pfam" id="PF11940">
    <property type="entry name" value="DUF3458"/>
    <property type="match status" value="1"/>
</dbReference>
<dbReference type="GO" id="GO:0008270">
    <property type="term" value="F:zinc ion binding"/>
    <property type="evidence" value="ECO:0007669"/>
    <property type="project" value="InterPro"/>
</dbReference>
<dbReference type="GO" id="GO:0004177">
    <property type="term" value="F:aminopeptidase activity"/>
    <property type="evidence" value="ECO:0007669"/>
    <property type="project" value="UniProtKB-KW"/>
</dbReference>
<evidence type="ECO:0008006" key="15">
    <source>
        <dbReference type="Google" id="ProtNLM"/>
    </source>
</evidence>
<dbReference type="Gene3D" id="1.10.390.10">
    <property type="entry name" value="Neutral Protease Domain 2"/>
    <property type="match status" value="1"/>
</dbReference>
<dbReference type="InterPro" id="IPR012779">
    <property type="entry name" value="Peptidase_M1_pepN"/>
</dbReference>
<evidence type="ECO:0000256" key="6">
    <source>
        <dbReference type="ARBA" id="ARBA00022801"/>
    </source>
</evidence>
<keyword evidence="7" id="KW-0862">Zinc</keyword>
<dbReference type="Gene3D" id="2.60.40.1730">
    <property type="entry name" value="tricorn interacting facor f3 domain"/>
    <property type="match status" value="1"/>
</dbReference>
<organism evidence="14">
    <name type="scientific">Aureoumbra lagunensis</name>
    <dbReference type="NCBI Taxonomy" id="44058"/>
    <lineage>
        <taxon>Eukaryota</taxon>
        <taxon>Sar</taxon>
        <taxon>Stramenopiles</taxon>
        <taxon>Ochrophyta</taxon>
        <taxon>Pelagophyceae</taxon>
        <taxon>Pelagomonadales</taxon>
        <taxon>Aureoumbra</taxon>
    </lineage>
</organism>
<evidence type="ECO:0000256" key="2">
    <source>
        <dbReference type="ARBA" id="ARBA00010136"/>
    </source>
</evidence>
<dbReference type="AlphaFoldDB" id="A0A7S3NJQ8"/>
<evidence type="ECO:0000259" key="11">
    <source>
        <dbReference type="Pfam" id="PF11940"/>
    </source>
</evidence>
<dbReference type="Gene3D" id="2.60.40.1840">
    <property type="match status" value="1"/>
</dbReference>
<reference evidence="14" key="1">
    <citation type="submission" date="2021-01" db="EMBL/GenBank/DDBJ databases">
        <authorList>
            <person name="Corre E."/>
            <person name="Pelletier E."/>
            <person name="Niang G."/>
            <person name="Scheremetjew M."/>
            <person name="Finn R."/>
            <person name="Kale V."/>
            <person name="Holt S."/>
            <person name="Cochrane G."/>
            <person name="Meng A."/>
            <person name="Brown T."/>
            <person name="Cohen L."/>
        </authorList>
    </citation>
    <scope>NUCLEOTIDE SEQUENCE</scope>
    <source>
        <strain evidence="14">CCMP1510</strain>
    </source>
</reference>
<evidence type="ECO:0000256" key="5">
    <source>
        <dbReference type="ARBA" id="ARBA00022723"/>
    </source>
</evidence>
<dbReference type="InterPro" id="IPR014782">
    <property type="entry name" value="Peptidase_M1_dom"/>
</dbReference>
<dbReference type="PRINTS" id="PR00756">
    <property type="entry name" value="ALADIPTASE"/>
</dbReference>
<keyword evidence="4" id="KW-0645">Protease</keyword>
<keyword evidence="9" id="KW-0732">Signal</keyword>
<protein>
    <recommendedName>
        <fullName evidence="15">Aminopeptidase N</fullName>
    </recommendedName>
</protein>
<dbReference type="PANTHER" id="PTHR46322:SF1">
    <property type="entry name" value="PUROMYCIN-SENSITIVE AMINOPEPTIDASE"/>
    <property type="match status" value="1"/>
</dbReference>
<dbReference type="EMBL" id="HBIJ01007930">
    <property type="protein sequence ID" value="CAE0364850.1"/>
    <property type="molecule type" value="Transcribed_RNA"/>
</dbReference>
<accession>A0A7S3NJQ8</accession>
<dbReference type="Pfam" id="PF17900">
    <property type="entry name" value="Peptidase_M1_N"/>
    <property type="match status" value="1"/>
</dbReference>
<sequence length="911" mass="101778">MLCLSTFLCGISLSRGFFLKSGRVLYKNKAINTLRGGLTSMASMVAEEPKEKLRSDYTIPAYHIESVDLDFILESESKAIVKSKLTVTQGTGPLILDGEDLVLTSIQINGISPEYDVGKDTLTILAPPPAPFTLETVVEIDPKANTQLSGLYVSDGILCTQCEAEGFRRITYFLDRPDIMCKYRVRVEADSKKYPVLLSNGNEIENGDAGNDRHYRIFEDPFKKPCYLFALVAGDLGHIEDTFTTCSGRSVKLAVWSEHHNVKALDWAMFSLKESMRWDEIAYGREYDLDVYHVVAVSSFNMGAMENKGLNVFNTACVLATKDTATDGDFERVLGVIAHEYFHNWSGNRVTCRDWFQLTLKEGLTVFRDQHFSEEKTSAAAKRIEDVRIMRSAQFSQDASPLKHPIRPESVIKQDNFYTVTVYNKGAEIIRMYRTLLGIETFRTAMDLYFDRHDGQAVTCDDFRQAMADASGKDLTQFEEWYKQAGTPLVTVEHSKKDDGSTILKMKQSNDGQPPLVIPIAAATVSSAGTSSEQVFELNQAEQTFELATDDPEAVPSLLRGFSAPIKLIFEPPLTVEQISILAAYDTDPFCKWDAWQQLSTKVIIDRYNAPADKMPELPSYLIDAFKATLADTEAETRLRAYALALPAYSTLALPIDDLDPSKLCNALDMTRKQLAQASSKELEAVYLSLASAATADAVATDTMYSVEAAGARSLRNACLNYMATLDARPVLAHFDAATCMTDKIAAASLLAGLDPSKENMQHVDPKEKDDRIHAFYQTAKANRDDLVINKWFSIQAMANVDSALQNVRDLMNHPDFSAENPNRFRSLINTFAGANPNQFHNALGYEFITEQIIAVDQINPLVAARLASVFANWRRHEPERRELMRQALSRIQETSNISKDTYEIVTRCLK</sequence>
<dbReference type="Pfam" id="PF01433">
    <property type="entry name" value="Peptidase_M1"/>
    <property type="match status" value="1"/>
</dbReference>
<evidence type="ECO:0000256" key="7">
    <source>
        <dbReference type="ARBA" id="ARBA00022833"/>
    </source>
</evidence>
<feature type="signal peptide" evidence="9">
    <location>
        <begin position="1"/>
        <end position="16"/>
    </location>
</feature>
<dbReference type="InterPro" id="IPR035414">
    <property type="entry name" value="Peptidase_M1_pepN_Ig-like"/>
</dbReference>
<evidence type="ECO:0000256" key="8">
    <source>
        <dbReference type="ARBA" id="ARBA00023049"/>
    </source>
</evidence>
<dbReference type="Gene3D" id="1.25.50.10">
    <property type="entry name" value="Peptidase M1, alanyl aminopeptidase, C-terminal domain"/>
    <property type="match status" value="1"/>
</dbReference>
<keyword evidence="5" id="KW-0479">Metal-binding</keyword>
<evidence type="ECO:0000256" key="4">
    <source>
        <dbReference type="ARBA" id="ARBA00022670"/>
    </source>
</evidence>
<dbReference type="Gene3D" id="3.30.2010.30">
    <property type="match status" value="1"/>
</dbReference>
<evidence type="ECO:0000256" key="3">
    <source>
        <dbReference type="ARBA" id="ARBA00022438"/>
    </source>
</evidence>
<name>A0A7S3NJQ8_9STRA</name>
<evidence type="ECO:0000259" key="13">
    <source>
        <dbReference type="Pfam" id="PF17900"/>
    </source>
</evidence>
<evidence type="ECO:0000259" key="12">
    <source>
        <dbReference type="Pfam" id="PF17432"/>
    </source>
</evidence>
<evidence type="ECO:0000313" key="14">
    <source>
        <dbReference type="EMBL" id="CAE0364850.1"/>
    </source>
</evidence>
<dbReference type="InterPro" id="IPR042097">
    <property type="entry name" value="Aminopeptidase_N-like_N_sf"/>
</dbReference>
<dbReference type="CDD" id="cd09600">
    <property type="entry name" value="M1_APN"/>
    <property type="match status" value="1"/>
</dbReference>
<feature type="chain" id="PRO_5030907177" description="Aminopeptidase N" evidence="9">
    <location>
        <begin position="17"/>
        <end position="911"/>
    </location>
</feature>
<dbReference type="SUPFAM" id="SSF55486">
    <property type="entry name" value="Metalloproteases ('zincins'), catalytic domain"/>
    <property type="match status" value="1"/>
</dbReference>
<dbReference type="InterPro" id="IPR038438">
    <property type="entry name" value="PepN_Ig-like_sf"/>
</dbReference>
<dbReference type="PANTHER" id="PTHR46322">
    <property type="entry name" value="PUROMYCIN-SENSITIVE AMINOPEPTIDASE"/>
    <property type="match status" value="1"/>
</dbReference>
<evidence type="ECO:0000256" key="9">
    <source>
        <dbReference type="SAM" id="SignalP"/>
    </source>
</evidence>
<dbReference type="GO" id="GO:0008237">
    <property type="term" value="F:metallopeptidase activity"/>
    <property type="evidence" value="ECO:0007669"/>
    <property type="project" value="UniProtKB-KW"/>
</dbReference>
<dbReference type="NCBIfam" id="TIGR02414">
    <property type="entry name" value="pepN_proteo"/>
    <property type="match status" value="1"/>
</dbReference>
<evidence type="ECO:0000259" key="10">
    <source>
        <dbReference type="Pfam" id="PF01433"/>
    </source>
</evidence>
<dbReference type="InterPro" id="IPR024601">
    <property type="entry name" value="Peptidase_M1_pepN_C"/>
</dbReference>
<feature type="domain" description="Aminopeptidase N-like N-terminal" evidence="13">
    <location>
        <begin position="74"/>
        <end position="228"/>
    </location>
</feature>
<feature type="domain" description="Peptidase M1 alanyl aminopeptidase C-terminal" evidence="12">
    <location>
        <begin position="577"/>
        <end position="911"/>
    </location>
</feature>
<feature type="domain" description="Peptidase M1 alanyl aminopeptidase Ig-like fold" evidence="11">
    <location>
        <begin position="486"/>
        <end position="569"/>
    </location>
</feature>
<proteinExistence type="inferred from homology"/>
<dbReference type="InterPro" id="IPR045357">
    <property type="entry name" value="Aminopeptidase_N-like_N"/>
</dbReference>
<dbReference type="Pfam" id="PF17432">
    <property type="entry name" value="DUF3458_C"/>
    <property type="match status" value="1"/>
</dbReference>
<keyword evidence="8" id="KW-0482">Metalloprotease</keyword>
<comment type="cofactor">
    <cofactor evidence="1">
        <name>Zn(2+)</name>
        <dbReference type="ChEBI" id="CHEBI:29105"/>
    </cofactor>
</comment>
<dbReference type="InterPro" id="IPR001930">
    <property type="entry name" value="Peptidase_M1"/>
</dbReference>
<feature type="domain" description="Peptidase M1 membrane alanine aminopeptidase" evidence="10">
    <location>
        <begin position="267"/>
        <end position="481"/>
    </location>
</feature>
<dbReference type="SUPFAM" id="SSF63737">
    <property type="entry name" value="Leukotriene A4 hydrolase N-terminal domain"/>
    <property type="match status" value="1"/>
</dbReference>
<gene>
    <name evidence="14" type="ORF">ALAG00032_LOCUS5592</name>
</gene>
<keyword evidence="6" id="KW-0378">Hydrolase</keyword>
<keyword evidence="3" id="KW-0031">Aminopeptidase</keyword>